<dbReference type="InterPro" id="IPR036477">
    <property type="entry name" value="Formyl_transf_N_sf"/>
</dbReference>
<dbReference type="AlphaFoldDB" id="A0A936YQY7"/>
<dbReference type="Pfam" id="PF00551">
    <property type="entry name" value="Formyl_trans_N"/>
    <property type="match status" value="1"/>
</dbReference>
<comment type="caution">
    <text evidence="2">The sequence shown here is derived from an EMBL/GenBank/DDBJ whole genome shotgun (WGS) entry which is preliminary data.</text>
</comment>
<reference evidence="2" key="1">
    <citation type="submission" date="2021-01" db="EMBL/GenBank/DDBJ databases">
        <title>Rhizobium sp. strain KVB221 16S ribosomal RNA gene Genome sequencing and assembly.</title>
        <authorList>
            <person name="Kang M."/>
        </authorList>
    </citation>
    <scope>NUCLEOTIDE SEQUENCE</scope>
    <source>
        <strain evidence="2">KVB221</strain>
    </source>
</reference>
<keyword evidence="3" id="KW-1185">Reference proteome</keyword>
<sequence length="264" mass="28834">MQEIPPESNVHGTILVLTAGGPIPTIMIDALAEHFPDRVRVLHEEPESKWKILRSRARRFGWVKACGQLATMIASRLGKKSAARRWADIMAEHAPLPRTVVAPPVHRVTSLNDPAARTLIRELSPAVVVTVSCRLLASSTLAEITRPVLNFHAGINPAYRGQMGGYWALVEGDSENFGATVHLVDAGIDTGGALYEKRLLPNRADSISTYPLLLTAASTDIVIRAVEDALANRLAPYSPPGRSVLRYPPTIWTWLANGFKTGIW</sequence>
<dbReference type="EMBL" id="JAEQNC010000018">
    <property type="protein sequence ID" value="MBL0375088.1"/>
    <property type="molecule type" value="Genomic_DNA"/>
</dbReference>
<feature type="domain" description="Formyl transferase N-terminal" evidence="1">
    <location>
        <begin position="92"/>
        <end position="208"/>
    </location>
</feature>
<organism evidence="2 3">
    <name type="scientific">Rhizobium setariae</name>
    <dbReference type="NCBI Taxonomy" id="2801340"/>
    <lineage>
        <taxon>Bacteria</taxon>
        <taxon>Pseudomonadati</taxon>
        <taxon>Pseudomonadota</taxon>
        <taxon>Alphaproteobacteria</taxon>
        <taxon>Hyphomicrobiales</taxon>
        <taxon>Rhizobiaceae</taxon>
        <taxon>Rhizobium/Agrobacterium group</taxon>
        <taxon>Rhizobium</taxon>
    </lineage>
</organism>
<dbReference type="CDD" id="cd08653">
    <property type="entry name" value="FMT_core_like_3"/>
    <property type="match status" value="1"/>
</dbReference>
<keyword evidence="2" id="KW-0808">Transferase</keyword>
<accession>A0A936YQY7</accession>
<dbReference type="SUPFAM" id="SSF53328">
    <property type="entry name" value="Formyltransferase"/>
    <property type="match status" value="1"/>
</dbReference>
<proteinExistence type="predicted"/>
<gene>
    <name evidence="2" type="ORF">JJB09_24035</name>
</gene>
<dbReference type="InterPro" id="IPR002376">
    <property type="entry name" value="Formyl_transf_N"/>
</dbReference>
<dbReference type="Gene3D" id="3.40.50.170">
    <property type="entry name" value="Formyl transferase, N-terminal domain"/>
    <property type="match status" value="1"/>
</dbReference>
<dbReference type="GO" id="GO:0016740">
    <property type="term" value="F:transferase activity"/>
    <property type="evidence" value="ECO:0007669"/>
    <property type="project" value="UniProtKB-KW"/>
</dbReference>
<name>A0A936YQY7_9HYPH</name>
<evidence type="ECO:0000259" key="1">
    <source>
        <dbReference type="Pfam" id="PF00551"/>
    </source>
</evidence>
<evidence type="ECO:0000313" key="2">
    <source>
        <dbReference type="EMBL" id="MBL0375088.1"/>
    </source>
</evidence>
<dbReference type="Proteomes" id="UP000633219">
    <property type="component" value="Unassembled WGS sequence"/>
</dbReference>
<dbReference type="RefSeq" id="WP_201663634.1">
    <property type="nucleotide sequence ID" value="NZ_JAEQNC010000018.1"/>
</dbReference>
<protein>
    <submittedName>
        <fullName evidence="2">Formyl transferase</fullName>
    </submittedName>
</protein>
<evidence type="ECO:0000313" key="3">
    <source>
        <dbReference type="Proteomes" id="UP000633219"/>
    </source>
</evidence>